<name>A0A0A9G3P1_ARUDO</name>
<reference evidence="2" key="1">
    <citation type="submission" date="2014-09" db="EMBL/GenBank/DDBJ databases">
        <authorList>
            <person name="Magalhaes I.L.F."/>
            <person name="Oliveira U."/>
            <person name="Santos F.R."/>
            <person name="Vidigal T.H.D.A."/>
            <person name="Brescovit A.D."/>
            <person name="Santos A.J."/>
        </authorList>
    </citation>
    <scope>NUCLEOTIDE SEQUENCE</scope>
    <source>
        <tissue evidence="2">Shoot tissue taken approximately 20 cm above the soil surface</tissue>
    </source>
</reference>
<keyword evidence="1" id="KW-0472">Membrane</keyword>
<dbReference type="AlphaFoldDB" id="A0A0A9G3P1"/>
<organism evidence="2">
    <name type="scientific">Arundo donax</name>
    <name type="common">Giant reed</name>
    <name type="synonym">Donax arundinaceus</name>
    <dbReference type="NCBI Taxonomy" id="35708"/>
    <lineage>
        <taxon>Eukaryota</taxon>
        <taxon>Viridiplantae</taxon>
        <taxon>Streptophyta</taxon>
        <taxon>Embryophyta</taxon>
        <taxon>Tracheophyta</taxon>
        <taxon>Spermatophyta</taxon>
        <taxon>Magnoliopsida</taxon>
        <taxon>Liliopsida</taxon>
        <taxon>Poales</taxon>
        <taxon>Poaceae</taxon>
        <taxon>PACMAD clade</taxon>
        <taxon>Arundinoideae</taxon>
        <taxon>Arundineae</taxon>
        <taxon>Arundo</taxon>
    </lineage>
</organism>
<accession>A0A0A9G3P1</accession>
<dbReference type="EMBL" id="GBRH01182618">
    <property type="protein sequence ID" value="JAE15278.1"/>
    <property type="molecule type" value="Transcribed_RNA"/>
</dbReference>
<evidence type="ECO:0000313" key="2">
    <source>
        <dbReference type="EMBL" id="JAE15278.1"/>
    </source>
</evidence>
<sequence length="48" mass="5665">MRRTNVAIFFPVRRLHNAIHLHVYSLLKCIFCIACSDLIYISVRLMCL</sequence>
<proteinExistence type="predicted"/>
<protein>
    <submittedName>
        <fullName evidence="2">Uncharacterized protein</fullName>
    </submittedName>
</protein>
<reference evidence="2" key="2">
    <citation type="journal article" date="2015" name="Data Brief">
        <title>Shoot transcriptome of the giant reed, Arundo donax.</title>
        <authorList>
            <person name="Barrero R.A."/>
            <person name="Guerrero F.D."/>
            <person name="Moolhuijzen P."/>
            <person name="Goolsby J.A."/>
            <person name="Tidwell J."/>
            <person name="Bellgard S.E."/>
            <person name="Bellgard M.I."/>
        </authorList>
    </citation>
    <scope>NUCLEOTIDE SEQUENCE</scope>
    <source>
        <tissue evidence="2">Shoot tissue taken approximately 20 cm above the soil surface</tissue>
    </source>
</reference>
<keyword evidence="1" id="KW-1133">Transmembrane helix</keyword>
<keyword evidence="1" id="KW-0812">Transmembrane</keyword>
<feature type="transmembrane region" description="Helical" evidence="1">
    <location>
        <begin position="21"/>
        <end position="43"/>
    </location>
</feature>
<evidence type="ECO:0000256" key="1">
    <source>
        <dbReference type="SAM" id="Phobius"/>
    </source>
</evidence>